<proteinExistence type="predicted"/>
<reference evidence="3" key="1">
    <citation type="journal article" date="2011" name="PLoS Genet.">
        <title>Azospirillum genomes reveal transition of bacteria from aquatic to terrestrial environments.</title>
        <authorList>
            <person name="Wisniewski-Dye F."/>
            <person name="Borziak K."/>
            <person name="Khalsa-Moyers G."/>
            <person name="Alexandre G."/>
            <person name="Sukharnikov L.O."/>
            <person name="Wuichet K."/>
            <person name="Hurst G.B."/>
            <person name="McDonald W.H."/>
            <person name="Robertson J.S."/>
            <person name="Barbe V."/>
            <person name="Calteau A."/>
            <person name="Rouy Z."/>
            <person name="Mangenot S."/>
            <person name="Prigent-Combaret C."/>
            <person name="Normand P."/>
            <person name="Boyer M."/>
            <person name="Siguier P."/>
            <person name="Dessaux Y."/>
            <person name="Elmerich C."/>
            <person name="Condemine G."/>
            <person name="Krishnen G."/>
            <person name="Kennedy I."/>
            <person name="Paterson A.H."/>
            <person name="Gonzalez V."/>
            <person name="Mavingui P."/>
            <person name="Zhulin I.B."/>
        </authorList>
    </citation>
    <scope>NUCLEOTIDE SEQUENCE [LARGE SCALE GENOMIC DNA]</scope>
    <source>
        <strain evidence="3">4B</strain>
    </source>
</reference>
<dbReference type="KEGG" id="ali:AZOLI_p40036"/>
<feature type="region of interest" description="Disordered" evidence="1">
    <location>
        <begin position="126"/>
        <end position="149"/>
    </location>
</feature>
<feature type="region of interest" description="Disordered" evidence="1">
    <location>
        <begin position="276"/>
        <end position="321"/>
    </location>
</feature>
<dbReference type="EMBL" id="FQ311872">
    <property type="protein sequence ID" value="CBS90445.1"/>
    <property type="molecule type" value="Genomic_DNA"/>
</dbReference>
<keyword evidence="2" id="KW-0614">Plasmid</keyword>
<name>G7ZFQ5_AZOL4</name>
<feature type="compositionally biased region" description="Basic and acidic residues" evidence="1">
    <location>
        <begin position="305"/>
        <end position="321"/>
    </location>
</feature>
<geneLocation type="plasmid" evidence="2 3">
    <name>AZO_p4</name>
</geneLocation>
<organism evidence="2 3">
    <name type="scientific">Azospirillum lipoferum (strain 4B)</name>
    <dbReference type="NCBI Taxonomy" id="862719"/>
    <lineage>
        <taxon>Bacteria</taxon>
        <taxon>Pseudomonadati</taxon>
        <taxon>Pseudomonadota</taxon>
        <taxon>Alphaproteobacteria</taxon>
        <taxon>Rhodospirillales</taxon>
        <taxon>Azospirillaceae</taxon>
        <taxon>Azospirillum</taxon>
    </lineage>
</organism>
<evidence type="ECO:0000313" key="2">
    <source>
        <dbReference type="EMBL" id="CBS90445.1"/>
    </source>
</evidence>
<protein>
    <submittedName>
        <fullName evidence="2">Uncharacterized protein</fullName>
    </submittedName>
</protein>
<feature type="compositionally biased region" description="Basic and acidic residues" evidence="1">
    <location>
        <begin position="277"/>
        <end position="287"/>
    </location>
</feature>
<dbReference type="Proteomes" id="UP000005667">
    <property type="component" value="Plasmid AZO_p4"/>
</dbReference>
<gene>
    <name evidence="2" type="ordered locus">AZOLI_p40036</name>
</gene>
<evidence type="ECO:0000256" key="1">
    <source>
        <dbReference type="SAM" id="MobiDB-lite"/>
    </source>
</evidence>
<dbReference type="OrthoDB" id="7302449at2"/>
<sequence>MGTLAHSQFLERPLELSDRQHDKKLVRSHLHRDHYLSQCQRRLERLTQNCTLTDLRQRSGEGRFRKRASLPKAERIGIASKCNGTATKPDIAGTGAPIMMNIAATPSASSLLPLAQGKAKALQTAAQTQSTTKAEGTASASAARTTDDGKKDFATVAKDARAALDAGYQKLGKTGDIYTSFNDWQSVLGGLDRRSLHAIASNEGGQFNESERVGAQNVMDKQLNDAMGLDQATAAAGKLTSDMFLKGVRFMDSVSDEEKTSMVWAEKRAALQFSYEGRSRQEGKEPEAVDSESPLAKLIKGGLENLRRTGDPSRQLKDTPEYRQAVQLSEQLKAGLAAKSASGGRAVDLTA</sequence>
<keyword evidence="3" id="KW-1185">Reference proteome</keyword>
<evidence type="ECO:0000313" key="3">
    <source>
        <dbReference type="Proteomes" id="UP000005667"/>
    </source>
</evidence>
<dbReference type="HOGENOM" id="CLU_067748_0_0_5"/>
<dbReference type="AlphaFoldDB" id="G7ZFQ5"/>
<accession>G7ZFQ5</accession>
<feature type="compositionally biased region" description="Low complexity" evidence="1">
    <location>
        <begin position="126"/>
        <end position="144"/>
    </location>
</feature>